<sequence>MKFYLLIPLSLLLSCSSVKKTDAQAGSQLLKDVEILSSDTYEGRKTGTKGAEMARKYIESRFKEIGLNTLPSFSGYEMPFSFKNNKGTTIEGKNLLGYVEGKSKNVIVISAHYDHIGIINHEIYNGADDNASGVAALLKLASHYLKNKPYHTLIFAAFDAEEAGLQGASAFVKNPPVQLENIKLNINMDMVSHNDKGELYACGTFKYPQLKPAVFSKSSKIKIILGHDDPKMGSNDWTNQSDHSAFNDKDIPFIYFGVEDHKDYHKATDEFKNINPTFFTNASEAILEISARLDHQLYLKSVINDKKRIN</sequence>
<dbReference type="PANTHER" id="PTHR12147">
    <property type="entry name" value="METALLOPEPTIDASE M28 FAMILY MEMBER"/>
    <property type="match status" value="1"/>
</dbReference>
<keyword evidence="1" id="KW-0732">Signal</keyword>
<dbReference type="PROSITE" id="PS51257">
    <property type="entry name" value="PROKAR_LIPOPROTEIN"/>
    <property type="match status" value="1"/>
</dbReference>
<dbReference type="GO" id="GO:0006508">
    <property type="term" value="P:proteolysis"/>
    <property type="evidence" value="ECO:0007669"/>
    <property type="project" value="InterPro"/>
</dbReference>
<dbReference type="OrthoDB" id="9764939at2"/>
<dbReference type="AlphaFoldDB" id="A0A2D1U5W2"/>
<dbReference type="GO" id="GO:0008235">
    <property type="term" value="F:metalloexopeptidase activity"/>
    <property type="evidence" value="ECO:0007669"/>
    <property type="project" value="InterPro"/>
</dbReference>
<feature type="chain" id="PRO_5013561485" evidence="1">
    <location>
        <begin position="21"/>
        <end position="310"/>
    </location>
</feature>
<evidence type="ECO:0000256" key="1">
    <source>
        <dbReference type="SAM" id="SignalP"/>
    </source>
</evidence>
<dbReference type="PANTHER" id="PTHR12147:SF26">
    <property type="entry name" value="PEPTIDASE M28 DOMAIN-CONTAINING PROTEIN"/>
    <property type="match status" value="1"/>
</dbReference>
<keyword evidence="4" id="KW-1185">Reference proteome</keyword>
<feature type="domain" description="Peptidase M28" evidence="2">
    <location>
        <begin position="94"/>
        <end position="288"/>
    </location>
</feature>
<evidence type="ECO:0000313" key="3">
    <source>
        <dbReference type="EMBL" id="ATP56985.1"/>
    </source>
</evidence>
<dbReference type="Pfam" id="PF04389">
    <property type="entry name" value="Peptidase_M28"/>
    <property type="match status" value="1"/>
</dbReference>
<organism evidence="3 4">
    <name type="scientific">Pedobacter ginsengisoli</name>
    <dbReference type="NCBI Taxonomy" id="363852"/>
    <lineage>
        <taxon>Bacteria</taxon>
        <taxon>Pseudomonadati</taxon>
        <taxon>Bacteroidota</taxon>
        <taxon>Sphingobacteriia</taxon>
        <taxon>Sphingobacteriales</taxon>
        <taxon>Sphingobacteriaceae</taxon>
        <taxon>Pedobacter</taxon>
    </lineage>
</organism>
<dbReference type="SUPFAM" id="SSF53187">
    <property type="entry name" value="Zn-dependent exopeptidases"/>
    <property type="match status" value="1"/>
</dbReference>
<dbReference type="Gene3D" id="3.40.630.10">
    <property type="entry name" value="Zn peptidases"/>
    <property type="match status" value="1"/>
</dbReference>
<dbReference type="Proteomes" id="UP000223749">
    <property type="component" value="Chromosome"/>
</dbReference>
<gene>
    <name evidence="3" type="ORF">CPT03_11070</name>
</gene>
<evidence type="ECO:0000313" key="4">
    <source>
        <dbReference type="Proteomes" id="UP000223749"/>
    </source>
</evidence>
<feature type="signal peptide" evidence="1">
    <location>
        <begin position="1"/>
        <end position="20"/>
    </location>
</feature>
<protein>
    <submittedName>
        <fullName evidence="3">Peptidase M20</fullName>
    </submittedName>
</protein>
<reference evidence="3 4" key="1">
    <citation type="submission" date="2017-10" db="EMBL/GenBank/DDBJ databases">
        <title>Whole genome of Pedobacter ginsengisoli T01R-27 isolated from tomato rhizosphere.</title>
        <authorList>
            <person name="Weon H.-Y."/>
            <person name="Lee S.A."/>
            <person name="Sang M.K."/>
            <person name="Song J."/>
        </authorList>
    </citation>
    <scope>NUCLEOTIDE SEQUENCE [LARGE SCALE GENOMIC DNA]</scope>
    <source>
        <strain evidence="3 4">T01R-27</strain>
    </source>
</reference>
<evidence type="ECO:0000259" key="2">
    <source>
        <dbReference type="Pfam" id="PF04389"/>
    </source>
</evidence>
<dbReference type="InterPro" id="IPR045175">
    <property type="entry name" value="M28_fam"/>
</dbReference>
<accession>A0A2D1U5W2</accession>
<dbReference type="InterPro" id="IPR007484">
    <property type="entry name" value="Peptidase_M28"/>
</dbReference>
<dbReference type="EMBL" id="CP024091">
    <property type="protein sequence ID" value="ATP56985.1"/>
    <property type="molecule type" value="Genomic_DNA"/>
</dbReference>
<name>A0A2D1U5W2_9SPHI</name>
<dbReference type="KEGG" id="pgs:CPT03_11070"/>
<proteinExistence type="predicted"/>
<dbReference type="RefSeq" id="WP_099438917.1">
    <property type="nucleotide sequence ID" value="NZ_CP024091.1"/>
</dbReference>